<evidence type="ECO:0000313" key="2">
    <source>
        <dbReference type="EMBL" id="VEL43557.1"/>
    </source>
</evidence>
<organism evidence="2 3">
    <name type="scientific">Protopolystoma xenopodis</name>
    <dbReference type="NCBI Taxonomy" id="117903"/>
    <lineage>
        <taxon>Eukaryota</taxon>
        <taxon>Metazoa</taxon>
        <taxon>Spiralia</taxon>
        <taxon>Lophotrochozoa</taxon>
        <taxon>Platyhelminthes</taxon>
        <taxon>Monogenea</taxon>
        <taxon>Polyopisthocotylea</taxon>
        <taxon>Polystomatidea</taxon>
        <taxon>Polystomatidae</taxon>
        <taxon>Protopolystoma</taxon>
    </lineage>
</organism>
<comment type="caution">
    <text evidence="2">The sequence shown here is derived from an EMBL/GenBank/DDBJ whole genome shotgun (WGS) entry which is preliminary data.</text>
</comment>
<dbReference type="Proteomes" id="UP000784294">
    <property type="component" value="Unassembled WGS sequence"/>
</dbReference>
<proteinExistence type="predicted"/>
<protein>
    <submittedName>
        <fullName evidence="2">Uncharacterized protein</fullName>
    </submittedName>
</protein>
<keyword evidence="3" id="KW-1185">Reference proteome</keyword>
<sequence length="152" mass="16802">MSLQAVCSTPRPLNPVCRNSPCLRSSPPSLYRPEKYTAWARPSVRPSYQPPRNTGRPLAATARQFRARLGQFSPNFSPSVPSQPHSIPSRPVPSHPLLSRLADRRERATRNAIKPLLPATTSAGPHRSRVHCLIRGDFWSPGHGCHSTTTRG</sequence>
<name>A0A3S5BWN6_9PLAT</name>
<evidence type="ECO:0000256" key="1">
    <source>
        <dbReference type="SAM" id="MobiDB-lite"/>
    </source>
</evidence>
<accession>A0A3S5BWN6</accession>
<evidence type="ECO:0000313" key="3">
    <source>
        <dbReference type="Proteomes" id="UP000784294"/>
    </source>
</evidence>
<gene>
    <name evidence="2" type="ORF">PXEA_LOCUS36997</name>
</gene>
<feature type="region of interest" description="Disordered" evidence="1">
    <location>
        <begin position="70"/>
        <end position="98"/>
    </location>
</feature>
<reference evidence="2" key="1">
    <citation type="submission" date="2018-11" db="EMBL/GenBank/DDBJ databases">
        <authorList>
            <consortium name="Pathogen Informatics"/>
        </authorList>
    </citation>
    <scope>NUCLEOTIDE SEQUENCE</scope>
</reference>
<dbReference type="AlphaFoldDB" id="A0A3S5BWN6"/>
<feature type="compositionally biased region" description="Polar residues" evidence="1">
    <location>
        <begin position="72"/>
        <end position="86"/>
    </location>
</feature>
<dbReference type="EMBL" id="CAAALY010282623">
    <property type="protein sequence ID" value="VEL43557.1"/>
    <property type="molecule type" value="Genomic_DNA"/>
</dbReference>